<dbReference type="GO" id="GO:0006354">
    <property type="term" value="P:DNA-templated transcription elongation"/>
    <property type="evidence" value="ECO:0007669"/>
    <property type="project" value="TreeGrafter"/>
</dbReference>
<proteinExistence type="inferred from homology"/>
<dbReference type="InterPro" id="IPR036953">
    <property type="entry name" value="GreA/GreB_C_sf"/>
</dbReference>
<dbReference type="Pfam" id="PF03449">
    <property type="entry name" value="GreA_GreB_N"/>
    <property type="match status" value="1"/>
</dbReference>
<dbReference type="InterPro" id="IPR023459">
    <property type="entry name" value="Tscrpt_elong_fac_GreA/B_fam"/>
</dbReference>
<evidence type="ECO:0000313" key="8">
    <source>
        <dbReference type="Proteomes" id="UP000177878"/>
    </source>
</evidence>
<feature type="coiled-coil region" evidence="4">
    <location>
        <begin position="18"/>
        <end position="52"/>
    </location>
</feature>
<dbReference type="PIRSF" id="PIRSF006092">
    <property type="entry name" value="GreA_GreB"/>
    <property type="match status" value="1"/>
</dbReference>
<dbReference type="EMBL" id="MFFV01000046">
    <property type="protein sequence ID" value="OGF18805.1"/>
    <property type="molecule type" value="Genomic_DNA"/>
</dbReference>
<evidence type="ECO:0008006" key="9">
    <source>
        <dbReference type="Google" id="ProtNLM"/>
    </source>
</evidence>
<sequence length="164" mass="18384">MRLPTRKSEKQNLQPVDLHITREKYDELTALRERLKKARPKLADEVKRLAEMGDFSENAAYQIAKGRLRGLNRRLDETEYLLNHAVIIKHQNGGAAQLGHTVTVEVNGKQKTYQILGSSETDPARGIISHNSPLGAALLGKRVGERVRVPLNNKTVAYTIVNII</sequence>
<organism evidence="7 8">
    <name type="scientific">Candidatus Falkowbacteria bacterium RIFCSPLOWO2_02_FULL_45_15</name>
    <dbReference type="NCBI Taxonomy" id="1797988"/>
    <lineage>
        <taxon>Bacteria</taxon>
        <taxon>Candidatus Falkowiibacteriota</taxon>
    </lineage>
</organism>
<dbReference type="PANTHER" id="PTHR30437:SF4">
    <property type="entry name" value="TRANSCRIPTION ELONGATION FACTOR GREA"/>
    <property type="match status" value="1"/>
</dbReference>
<dbReference type="GO" id="GO:0032784">
    <property type="term" value="P:regulation of DNA-templated transcription elongation"/>
    <property type="evidence" value="ECO:0007669"/>
    <property type="project" value="InterPro"/>
</dbReference>
<feature type="domain" description="Transcription elongation factor GreA/GreB C-terminal" evidence="5">
    <location>
        <begin position="94"/>
        <end position="163"/>
    </location>
</feature>
<evidence type="ECO:0000313" key="7">
    <source>
        <dbReference type="EMBL" id="OGF18805.1"/>
    </source>
</evidence>
<evidence type="ECO:0000259" key="5">
    <source>
        <dbReference type="Pfam" id="PF01272"/>
    </source>
</evidence>
<dbReference type="GO" id="GO:0070063">
    <property type="term" value="F:RNA polymerase binding"/>
    <property type="evidence" value="ECO:0007669"/>
    <property type="project" value="InterPro"/>
</dbReference>
<comment type="similarity">
    <text evidence="1">Belongs to the GreA/GreB family.</text>
</comment>
<dbReference type="InterPro" id="IPR036805">
    <property type="entry name" value="Tscrpt_elong_fac_GreA/B_N_sf"/>
</dbReference>
<dbReference type="SUPFAM" id="SSF46557">
    <property type="entry name" value="GreA transcript cleavage protein, N-terminal domain"/>
    <property type="match status" value="1"/>
</dbReference>
<keyword evidence="3" id="KW-0804">Transcription</keyword>
<dbReference type="Proteomes" id="UP000177878">
    <property type="component" value="Unassembled WGS sequence"/>
</dbReference>
<dbReference type="STRING" id="1797988.A3I35_03545"/>
<dbReference type="InterPro" id="IPR022691">
    <property type="entry name" value="Tscrpt_elong_fac_GreA/B_N"/>
</dbReference>
<evidence type="ECO:0000256" key="3">
    <source>
        <dbReference type="ARBA" id="ARBA00023163"/>
    </source>
</evidence>
<evidence type="ECO:0000256" key="4">
    <source>
        <dbReference type="SAM" id="Coils"/>
    </source>
</evidence>
<evidence type="ECO:0000259" key="6">
    <source>
        <dbReference type="Pfam" id="PF03449"/>
    </source>
</evidence>
<dbReference type="InterPro" id="IPR001437">
    <property type="entry name" value="Tscrpt_elong_fac_GreA/B_C"/>
</dbReference>
<keyword evidence="2" id="KW-0805">Transcription regulation</keyword>
<protein>
    <recommendedName>
        <fullName evidence="9">Transcription elongation factor GreA</fullName>
    </recommendedName>
</protein>
<dbReference type="Pfam" id="PF01272">
    <property type="entry name" value="GreA_GreB"/>
    <property type="match status" value="1"/>
</dbReference>
<reference evidence="7 8" key="1">
    <citation type="journal article" date="2016" name="Nat. Commun.">
        <title>Thousands of microbial genomes shed light on interconnected biogeochemical processes in an aquifer system.</title>
        <authorList>
            <person name="Anantharaman K."/>
            <person name="Brown C.T."/>
            <person name="Hug L.A."/>
            <person name="Sharon I."/>
            <person name="Castelle C.J."/>
            <person name="Probst A.J."/>
            <person name="Thomas B.C."/>
            <person name="Singh A."/>
            <person name="Wilkins M.J."/>
            <person name="Karaoz U."/>
            <person name="Brodie E.L."/>
            <person name="Williams K.H."/>
            <person name="Hubbard S.S."/>
            <person name="Banfield J.F."/>
        </authorList>
    </citation>
    <scope>NUCLEOTIDE SEQUENCE [LARGE SCALE GENOMIC DNA]</scope>
</reference>
<comment type="caution">
    <text evidence="7">The sequence shown here is derived from an EMBL/GenBank/DDBJ whole genome shotgun (WGS) entry which is preliminary data.</text>
</comment>
<accession>A0A1F5RWL6</accession>
<dbReference type="InterPro" id="IPR018151">
    <property type="entry name" value="TF_GreA/GreB_CS"/>
</dbReference>
<evidence type="ECO:0000256" key="1">
    <source>
        <dbReference type="ARBA" id="ARBA00008213"/>
    </source>
</evidence>
<dbReference type="PROSITE" id="PS00830">
    <property type="entry name" value="GREAB_2"/>
    <property type="match status" value="1"/>
</dbReference>
<dbReference type="Gene3D" id="3.10.50.30">
    <property type="entry name" value="Transcription elongation factor, GreA/GreB, C-terminal domain"/>
    <property type="match status" value="1"/>
</dbReference>
<dbReference type="SUPFAM" id="SSF54534">
    <property type="entry name" value="FKBP-like"/>
    <property type="match status" value="1"/>
</dbReference>
<dbReference type="AlphaFoldDB" id="A0A1F5RWL6"/>
<evidence type="ECO:0000256" key="2">
    <source>
        <dbReference type="ARBA" id="ARBA00023015"/>
    </source>
</evidence>
<name>A0A1F5RWL6_9BACT</name>
<feature type="domain" description="Transcription elongation factor GreA/GreB N-terminal" evidence="6">
    <location>
        <begin position="20"/>
        <end position="87"/>
    </location>
</feature>
<keyword evidence="4" id="KW-0175">Coiled coil</keyword>
<gene>
    <name evidence="7" type="ORF">A3I35_03545</name>
</gene>
<dbReference type="PANTHER" id="PTHR30437">
    <property type="entry name" value="TRANSCRIPTION ELONGATION FACTOR GREA"/>
    <property type="match status" value="1"/>
</dbReference>
<dbReference type="GO" id="GO:0003677">
    <property type="term" value="F:DNA binding"/>
    <property type="evidence" value="ECO:0007669"/>
    <property type="project" value="InterPro"/>
</dbReference>
<dbReference type="Gene3D" id="1.10.287.180">
    <property type="entry name" value="Transcription elongation factor, GreA/GreB, N-terminal domain"/>
    <property type="match status" value="1"/>
</dbReference>